<proteinExistence type="predicted"/>
<organism evidence="3 4">
    <name type="scientific">Eutrema salsugineum</name>
    <name type="common">Saltwater cress</name>
    <name type="synonym">Sisymbrium salsugineum</name>
    <dbReference type="NCBI Taxonomy" id="72664"/>
    <lineage>
        <taxon>Eukaryota</taxon>
        <taxon>Viridiplantae</taxon>
        <taxon>Streptophyta</taxon>
        <taxon>Embryophyta</taxon>
        <taxon>Tracheophyta</taxon>
        <taxon>Spermatophyta</taxon>
        <taxon>Magnoliopsida</taxon>
        <taxon>eudicotyledons</taxon>
        <taxon>Gunneridae</taxon>
        <taxon>Pentapetalae</taxon>
        <taxon>rosids</taxon>
        <taxon>malvids</taxon>
        <taxon>Brassicales</taxon>
        <taxon>Brassicaceae</taxon>
        <taxon>Eutremeae</taxon>
        <taxon>Eutrema</taxon>
    </lineage>
</organism>
<name>V4KIS5_EUTSA</name>
<evidence type="ECO:0000259" key="2">
    <source>
        <dbReference type="Pfam" id="PF09331"/>
    </source>
</evidence>
<dbReference type="Proteomes" id="UP000030689">
    <property type="component" value="Unassembled WGS sequence"/>
</dbReference>
<dbReference type="eggNOG" id="ENOG502QSSK">
    <property type="taxonomic scope" value="Eukaryota"/>
</dbReference>
<evidence type="ECO:0000256" key="1">
    <source>
        <dbReference type="SAM" id="MobiDB-lite"/>
    </source>
</evidence>
<sequence>MASASGSKDYPQRLYPEGKSPLLKKSCHHNCKLHEFIMMIRDHLGEEIYNDIMNNSQVGVLLKLALTSFIWSAKTVQYFVSNQLKVNRNHEFWTLIGGRPVRFSLLEYAEITGLNCYAIDPNDKLEIDHTEFWAEIGVRGGEGPNWNELKAQMKTCQAWNFEKKKMLALLFILHVGVLGLHRNSRIPLALAKTVMDEAAFERQPWGHYGFHELIYSIKIANLGGAQYTLHGCVQAMLVWGYECIPILAERAGKIRPDVDDSVVPLLRWTSSRCRYVFETLLEMDKSETEDHKVRVRHLMVVKPLEEIYPVWEGEPRRVDVDIKVHNMICDILDGSLDEGFWESPKNVDGDATVQTPKQSKRKLETPRVEKKKKEKMKEAEATDSTPRSKRRREREARKDNNS</sequence>
<keyword evidence="4" id="KW-1185">Reference proteome</keyword>
<dbReference type="AlphaFoldDB" id="V4KIS5"/>
<dbReference type="OrthoDB" id="10384576at2759"/>
<dbReference type="Gramene" id="ESQ27148">
    <property type="protein sequence ID" value="ESQ27148"/>
    <property type="gene ID" value="EUTSA_v10019746mg"/>
</dbReference>
<reference evidence="3 4" key="1">
    <citation type="journal article" date="2013" name="Front. Plant Sci.">
        <title>The Reference Genome of the Halophytic Plant Eutrema salsugineum.</title>
        <authorList>
            <person name="Yang R."/>
            <person name="Jarvis D.E."/>
            <person name="Chen H."/>
            <person name="Beilstein M.A."/>
            <person name="Grimwood J."/>
            <person name="Jenkins J."/>
            <person name="Shu S."/>
            <person name="Prochnik S."/>
            <person name="Xin M."/>
            <person name="Ma C."/>
            <person name="Schmutz J."/>
            <person name="Wing R.A."/>
            <person name="Mitchell-Olds T."/>
            <person name="Schumaker K.S."/>
            <person name="Wang X."/>
        </authorList>
    </citation>
    <scope>NUCLEOTIDE SEQUENCE [LARGE SCALE GENOMIC DNA]</scope>
</reference>
<dbReference type="KEGG" id="eus:EUTSA_v10019746mg"/>
<feature type="region of interest" description="Disordered" evidence="1">
    <location>
        <begin position="345"/>
        <end position="402"/>
    </location>
</feature>
<dbReference type="EMBL" id="KI517953">
    <property type="protein sequence ID" value="ESQ27148.1"/>
    <property type="molecule type" value="Genomic_DNA"/>
</dbReference>
<dbReference type="InterPro" id="IPR015410">
    <property type="entry name" value="DUF1985"/>
</dbReference>
<evidence type="ECO:0000313" key="3">
    <source>
        <dbReference type="EMBL" id="ESQ27148.1"/>
    </source>
</evidence>
<protein>
    <recommendedName>
        <fullName evidence="2">DUF1985 domain-containing protein</fullName>
    </recommendedName>
</protein>
<accession>V4KIS5</accession>
<gene>
    <name evidence="3" type="ORF">EUTSA_v10019746mg</name>
</gene>
<dbReference type="STRING" id="72664.V4KIS5"/>
<dbReference type="PANTHER" id="PTHR48449:SF1">
    <property type="entry name" value="DUF1985 DOMAIN-CONTAINING PROTEIN"/>
    <property type="match status" value="1"/>
</dbReference>
<feature type="compositionally biased region" description="Basic and acidic residues" evidence="1">
    <location>
        <begin position="393"/>
        <end position="402"/>
    </location>
</feature>
<dbReference type="Pfam" id="PF09331">
    <property type="entry name" value="DUF1985"/>
    <property type="match status" value="1"/>
</dbReference>
<dbReference type="PANTHER" id="PTHR48449">
    <property type="entry name" value="DUF1985 DOMAIN-CONTAINING PROTEIN"/>
    <property type="match status" value="1"/>
</dbReference>
<evidence type="ECO:0000313" key="4">
    <source>
        <dbReference type="Proteomes" id="UP000030689"/>
    </source>
</evidence>
<feature type="domain" description="DUF1985" evidence="2">
    <location>
        <begin position="81"/>
        <end position="215"/>
    </location>
</feature>